<evidence type="ECO:0000256" key="7">
    <source>
        <dbReference type="SAM" id="Phobius"/>
    </source>
</evidence>
<reference evidence="10 11" key="1">
    <citation type="journal article" date="2009" name="Stand. Genomic Sci.">
        <title>Complete genome sequence of Stackebrandtia nassauensis type strain (LLR-40K-21).</title>
        <authorList>
            <person name="Munk C."/>
            <person name="Lapidus A."/>
            <person name="Copeland A."/>
            <person name="Jando M."/>
            <person name="Mayilraj S."/>
            <person name="Glavina Del Rio T."/>
            <person name="Nolan M."/>
            <person name="Chen F."/>
            <person name="Lucas S."/>
            <person name="Tice H."/>
            <person name="Cheng J.F."/>
            <person name="Han C."/>
            <person name="Detter J.C."/>
            <person name="Bruce D."/>
            <person name="Goodwin L."/>
            <person name="Chain P."/>
            <person name="Pitluck S."/>
            <person name="Goker M."/>
            <person name="Ovchinikova G."/>
            <person name="Pati A."/>
            <person name="Ivanova N."/>
            <person name="Mavromatis K."/>
            <person name="Chen A."/>
            <person name="Palaniappan K."/>
            <person name="Land M."/>
            <person name="Hauser L."/>
            <person name="Chang Y.J."/>
            <person name="Jeffries C.D."/>
            <person name="Bristow J."/>
            <person name="Eisen J.A."/>
            <person name="Markowitz V."/>
            <person name="Hugenholtz P."/>
            <person name="Kyrpides N.C."/>
            <person name="Klenk H.P."/>
        </authorList>
    </citation>
    <scope>NUCLEOTIDE SEQUENCE [LARGE SCALE GENOMIC DNA]</scope>
    <source>
        <strain evidence="11">DSM 44728 / CIP 108903 / NRRL B-16338 / NBRC 102104 / LLR-40K-21</strain>
    </source>
</reference>
<keyword evidence="11" id="KW-1185">Reference proteome</keyword>
<evidence type="ECO:0000259" key="9">
    <source>
        <dbReference type="Pfam" id="PF10708"/>
    </source>
</evidence>
<dbReference type="EMBL" id="CP001778">
    <property type="protein sequence ID" value="ADD40006.1"/>
    <property type="molecule type" value="Genomic_DNA"/>
</dbReference>
<evidence type="ECO:0000256" key="4">
    <source>
        <dbReference type="ARBA" id="ARBA00022989"/>
    </source>
</evidence>
<feature type="domain" description="RDD" evidence="8">
    <location>
        <begin position="97"/>
        <end position="248"/>
    </location>
</feature>
<gene>
    <name evidence="10" type="ordered locus">Snas_0288</name>
</gene>
<dbReference type="AlphaFoldDB" id="D3Q336"/>
<protein>
    <submittedName>
        <fullName evidence="10">RDD domain containing protein</fullName>
    </submittedName>
</protein>
<evidence type="ECO:0000313" key="11">
    <source>
        <dbReference type="Proteomes" id="UP000000844"/>
    </source>
</evidence>
<keyword evidence="3 7" id="KW-0812">Transmembrane</keyword>
<organism evidence="10 11">
    <name type="scientific">Stackebrandtia nassauensis (strain DSM 44728 / CIP 108903 / NRRL B-16338 / NBRC 102104 / LLR-40K-21)</name>
    <dbReference type="NCBI Taxonomy" id="446470"/>
    <lineage>
        <taxon>Bacteria</taxon>
        <taxon>Bacillati</taxon>
        <taxon>Actinomycetota</taxon>
        <taxon>Actinomycetes</taxon>
        <taxon>Glycomycetales</taxon>
        <taxon>Glycomycetaceae</taxon>
        <taxon>Stackebrandtia</taxon>
    </lineage>
</organism>
<dbReference type="KEGG" id="sna:Snas_0288"/>
<dbReference type="Pfam" id="PF06271">
    <property type="entry name" value="RDD"/>
    <property type="match status" value="1"/>
</dbReference>
<evidence type="ECO:0000256" key="6">
    <source>
        <dbReference type="SAM" id="MobiDB-lite"/>
    </source>
</evidence>
<feature type="transmembrane region" description="Helical" evidence="7">
    <location>
        <begin position="156"/>
        <end position="173"/>
    </location>
</feature>
<dbReference type="PANTHER" id="PTHR36115:SF4">
    <property type="entry name" value="MEMBRANE PROTEIN"/>
    <property type="match status" value="1"/>
</dbReference>
<dbReference type="InterPro" id="IPR018929">
    <property type="entry name" value="DUF2510"/>
</dbReference>
<dbReference type="OrthoDB" id="5244233at2"/>
<evidence type="ECO:0000313" key="10">
    <source>
        <dbReference type="EMBL" id="ADD40006.1"/>
    </source>
</evidence>
<sequence length="276" mass="30972">MTDIEPGWYRDPAAPETQRYWDGEQWVGKPVDINATPPTTPEPLPEPVVEPEPVRREAAGPDPAMAAGRGSLGDTRMPLFAIDQKKVDRLLEGKTLAHPGQRLVARIIDIIVVLLLNAVVNGWFIYQYFDALMPTVRRIMADPNADYGTELPTRAYQLQYTILFIAILVWFAYEIPSTVKSGQTLGKRIMGIKAVPIYAERMRWGLAISRWSLMMLSLACCPIGFVAALIDGLWCLYDKPFRQCLHDKNPGTMVIQVPHDELRPKGATHVPPTDPR</sequence>
<keyword evidence="4 7" id="KW-1133">Transmembrane helix</keyword>
<comment type="subcellular location">
    <subcellularLocation>
        <location evidence="1">Cell membrane</location>
        <topology evidence="1">Multi-pass membrane protein</topology>
    </subcellularLocation>
</comment>
<evidence type="ECO:0000256" key="2">
    <source>
        <dbReference type="ARBA" id="ARBA00022475"/>
    </source>
</evidence>
<accession>D3Q336</accession>
<evidence type="ECO:0000256" key="5">
    <source>
        <dbReference type="ARBA" id="ARBA00023136"/>
    </source>
</evidence>
<dbReference type="HOGENOM" id="CLU_818385_0_0_11"/>
<dbReference type="InterPro" id="IPR010432">
    <property type="entry name" value="RDD"/>
</dbReference>
<evidence type="ECO:0000256" key="1">
    <source>
        <dbReference type="ARBA" id="ARBA00004651"/>
    </source>
</evidence>
<dbReference type="Proteomes" id="UP000000844">
    <property type="component" value="Chromosome"/>
</dbReference>
<feature type="compositionally biased region" description="Pro residues" evidence="6">
    <location>
        <begin position="38"/>
        <end position="50"/>
    </location>
</feature>
<dbReference type="RefSeq" id="WP_013015577.1">
    <property type="nucleotide sequence ID" value="NC_013947.1"/>
</dbReference>
<dbReference type="STRING" id="446470.Snas_0288"/>
<dbReference type="Pfam" id="PF10708">
    <property type="entry name" value="DUF2510"/>
    <property type="match status" value="1"/>
</dbReference>
<feature type="transmembrane region" description="Helical" evidence="7">
    <location>
        <begin position="211"/>
        <end position="234"/>
    </location>
</feature>
<evidence type="ECO:0000256" key="3">
    <source>
        <dbReference type="ARBA" id="ARBA00022692"/>
    </source>
</evidence>
<keyword evidence="2" id="KW-1003">Cell membrane</keyword>
<feature type="region of interest" description="Disordered" evidence="6">
    <location>
        <begin position="29"/>
        <end position="63"/>
    </location>
</feature>
<feature type="transmembrane region" description="Helical" evidence="7">
    <location>
        <begin position="103"/>
        <end position="126"/>
    </location>
</feature>
<dbReference type="PANTHER" id="PTHR36115">
    <property type="entry name" value="PROLINE-RICH ANTIGEN HOMOLOG-RELATED"/>
    <property type="match status" value="1"/>
</dbReference>
<feature type="domain" description="DUF2510" evidence="9">
    <location>
        <begin position="6"/>
        <end position="38"/>
    </location>
</feature>
<dbReference type="eggNOG" id="COG1714">
    <property type="taxonomic scope" value="Bacteria"/>
</dbReference>
<proteinExistence type="predicted"/>
<evidence type="ECO:0000259" key="8">
    <source>
        <dbReference type="Pfam" id="PF06271"/>
    </source>
</evidence>
<keyword evidence="5 7" id="KW-0472">Membrane</keyword>
<dbReference type="InterPro" id="IPR051791">
    <property type="entry name" value="Pra-immunoreactive"/>
</dbReference>
<dbReference type="GO" id="GO:0005886">
    <property type="term" value="C:plasma membrane"/>
    <property type="evidence" value="ECO:0007669"/>
    <property type="project" value="UniProtKB-SubCell"/>
</dbReference>
<name>D3Q336_STANL</name>